<protein>
    <submittedName>
        <fullName evidence="2">QueT transporter family protein</fullName>
    </submittedName>
</protein>
<dbReference type="InterPro" id="IPR010387">
    <property type="entry name" value="QueT"/>
</dbReference>
<dbReference type="GeneID" id="6094451"/>
<dbReference type="PANTHER" id="PTHR40044:SF1">
    <property type="entry name" value="INTEGRAL MEMBRANE PROTEIN"/>
    <property type="match status" value="1"/>
</dbReference>
<dbReference type="Pfam" id="PF06177">
    <property type="entry name" value="QueT"/>
    <property type="match status" value="1"/>
</dbReference>
<reference evidence="2 3" key="1">
    <citation type="submission" date="2018-10" db="EMBL/GenBank/DDBJ databases">
        <title>Co-occurring genomic capacity for anaerobic methane metabolism and dissimilatory sulfite reduction discovered in the Korarchaeota.</title>
        <authorList>
            <person name="Mckay L.J."/>
            <person name="Dlakic M."/>
            <person name="Fields M.W."/>
            <person name="Delmont T.O."/>
            <person name="Eren A.M."/>
            <person name="Jay Z.J."/>
            <person name="Klingelsmith K.B."/>
            <person name="Rusch D.B."/>
            <person name="Inskeep W.P."/>
        </authorList>
    </citation>
    <scope>NUCLEOTIDE SEQUENCE [LARGE SCALE GENOMIC DNA]</scope>
    <source>
        <strain evidence="2 3">WS</strain>
    </source>
</reference>
<feature type="transmembrane region" description="Helical" evidence="1">
    <location>
        <begin position="6"/>
        <end position="31"/>
    </location>
</feature>
<dbReference type="PANTHER" id="PTHR40044">
    <property type="entry name" value="INTEGRAL MEMBRANE PROTEIN-RELATED"/>
    <property type="match status" value="1"/>
</dbReference>
<sequence>MRGKGVAMRIALTSIFAALYASLTIALAPISFYEIQVRISDSLLTLSILFGPPVIIGTSLGCFIANLIGPFGIIDALGGSIANLVATYIGWKLRKRRSFALVQMPITVSLIVSAYLHVLLNLPILIVFLYLLAGSVVSIDIMGLFLLRVIETRYSGHNMHDFKQ</sequence>
<keyword evidence="1" id="KW-0812">Transmembrane</keyword>
<dbReference type="EMBL" id="RCOR01000018">
    <property type="protein sequence ID" value="RSN69569.1"/>
    <property type="molecule type" value="Genomic_DNA"/>
</dbReference>
<feature type="transmembrane region" description="Helical" evidence="1">
    <location>
        <begin position="43"/>
        <end position="67"/>
    </location>
</feature>
<evidence type="ECO:0000313" key="3">
    <source>
        <dbReference type="Proteomes" id="UP000278149"/>
    </source>
</evidence>
<keyword evidence="1" id="KW-0472">Membrane</keyword>
<feature type="transmembrane region" description="Helical" evidence="1">
    <location>
        <begin position="124"/>
        <end position="147"/>
    </location>
</feature>
<evidence type="ECO:0000256" key="1">
    <source>
        <dbReference type="SAM" id="Phobius"/>
    </source>
</evidence>
<feature type="transmembrane region" description="Helical" evidence="1">
    <location>
        <begin position="98"/>
        <end position="118"/>
    </location>
</feature>
<dbReference type="PIRSF" id="PIRSF031501">
    <property type="entry name" value="QueT"/>
    <property type="match status" value="1"/>
</dbReference>
<organism evidence="2 3">
    <name type="scientific">Candidatus Korarchaeum cryptofilum</name>
    <dbReference type="NCBI Taxonomy" id="498846"/>
    <lineage>
        <taxon>Archaea</taxon>
        <taxon>Thermoproteota</taxon>
        <taxon>Candidatus Korarchaeia</taxon>
        <taxon>Candidatus Korarchaeales</taxon>
        <taxon>Candidatus Korarchaeaceae</taxon>
        <taxon>Candidatus Korarchaeum</taxon>
    </lineage>
</organism>
<evidence type="ECO:0000313" key="2">
    <source>
        <dbReference type="EMBL" id="RSN69569.1"/>
    </source>
</evidence>
<keyword evidence="1" id="KW-1133">Transmembrane helix</keyword>
<dbReference type="OMA" id="ARNEYWA"/>
<proteinExistence type="predicted"/>
<dbReference type="Proteomes" id="UP000278149">
    <property type="component" value="Unassembled WGS sequence"/>
</dbReference>
<gene>
    <name evidence="2" type="ORF">D9Q81_02910</name>
</gene>
<name>A0A429G6W1_9CREN</name>
<feature type="transmembrane region" description="Helical" evidence="1">
    <location>
        <begin position="73"/>
        <end position="91"/>
    </location>
</feature>
<dbReference type="RefSeq" id="WP_012309817.1">
    <property type="nucleotide sequence ID" value="NZ_RCOR01000018.1"/>
</dbReference>
<accession>A0A429G6W1</accession>
<dbReference type="AlphaFoldDB" id="A0A429G6W1"/>
<comment type="caution">
    <text evidence="2">The sequence shown here is derived from an EMBL/GenBank/DDBJ whole genome shotgun (WGS) entry which is preliminary data.</text>
</comment>